<accession>A0A1G5CAC7</accession>
<dbReference type="GO" id="GO:0005975">
    <property type="term" value="P:carbohydrate metabolic process"/>
    <property type="evidence" value="ECO:0007669"/>
    <property type="project" value="InterPro"/>
</dbReference>
<evidence type="ECO:0000313" key="4">
    <source>
        <dbReference type="Proteomes" id="UP000183047"/>
    </source>
</evidence>
<dbReference type="EMBL" id="FMUR01000006">
    <property type="protein sequence ID" value="SCX99403.1"/>
    <property type="molecule type" value="Genomic_DNA"/>
</dbReference>
<evidence type="ECO:0000313" key="3">
    <source>
        <dbReference type="EMBL" id="SCX99403.1"/>
    </source>
</evidence>
<protein>
    <submittedName>
        <fullName evidence="3">Glycosyl transferase family 11</fullName>
    </submittedName>
</protein>
<dbReference type="OrthoDB" id="1995132at2"/>
<dbReference type="GO" id="GO:0008107">
    <property type="term" value="F:galactoside 2-alpha-L-fucosyltransferase activity"/>
    <property type="evidence" value="ECO:0007669"/>
    <property type="project" value="InterPro"/>
</dbReference>
<dbReference type="RefSeq" id="WP_074461734.1">
    <property type="nucleotide sequence ID" value="NZ_FMUR01000006.1"/>
</dbReference>
<organism evidence="3 4">
    <name type="scientific">Butyrivibrio hungatei</name>
    <dbReference type="NCBI Taxonomy" id="185008"/>
    <lineage>
        <taxon>Bacteria</taxon>
        <taxon>Bacillati</taxon>
        <taxon>Bacillota</taxon>
        <taxon>Clostridia</taxon>
        <taxon>Lachnospirales</taxon>
        <taxon>Lachnospiraceae</taxon>
        <taxon>Butyrivibrio</taxon>
    </lineage>
</organism>
<dbReference type="Pfam" id="PF01531">
    <property type="entry name" value="Glyco_transf_11"/>
    <property type="match status" value="1"/>
</dbReference>
<gene>
    <name evidence="3" type="ORF">SAMN02910451_01013</name>
</gene>
<dbReference type="AlphaFoldDB" id="A0A1G5CAC7"/>
<keyword evidence="1" id="KW-0328">Glycosyltransferase</keyword>
<evidence type="ECO:0000256" key="1">
    <source>
        <dbReference type="ARBA" id="ARBA00022676"/>
    </source>
</evidence>
<dbReference type="STRING" id="185008.bhn_I2391"/>
<sequence length="347" mass="41115">MIGTEFIKGYGLGNQLFFYVVTRCMAEEKGVDFGFINPGQVGNVFHSNKGMYFMDIDLGTEIPPEDRDKYTIFNEQDDRLYMGNSRHDMSNGCYISGADKRLFEIEDNTLIYGNLQDESYFEKYRDKIKDWLKVKPEAESYEYTSDDLCIINIRGGEYTNHPELYLDRKYFLNAIEHMKKINPNMRFMVVTEDEEAARKVLPEYECHHFDMGKDYVTLKNARYLILSNSSFSIMPVLSSTELKYAIAPKYWARHNISDGFWSSEQNIYSFLHYQDKKGRIFEADECRKELEEYKKRSVLYARRNIRPGKIRLFCQIIRRKSLYGVFYLKKIIRSLEKRVGIIKKYQC</sequence>
<evidence type="ECO:0000256" key="2">
    <source>
        <dbReference type="ARBA" id="ARBA00022679"/>
    </source>
</evidence>
<name>A0A1G5CAC7_9FIRM</name>
<keyword evidence="2 3" id="KW-0808">Transferase</keyword>
<reference evidence="4" key="1">
    <citation type="submission" date="2016-10" db="EMBL/GenBank/DDBJ databases">
        <authorList>
            <person name="Varghese N."/>
            <person name="Submissions S."/>
        </authorList>
    </citation>
    <scope>NUCLEOTIDE SEQUENCE [LARGE SCALE GENOMIC DNA]</scope>
    <source>
        <strain evidence="4">XBD2006</strain>
    </source>
</reference>
<dbReference type="Proteomes" id="UP000183047">
    <property type="component" value="Unassembled WGS sequence"/>
</dbReference>
<dbReference type="GO" id="GO:0016020">
    <property type="term" value="C:membrane"/>
    <property type="evidence" value="ECO:0007669"/>
    <property type="project" value="InterPro"/>
</dbReference>
<proteinExistence type="predicted"/>
<dbReference type="InterPro" id="IPR002516">
    <property type="entry name" value="Glyco_trans_11"/>
</dbReference>
<keyword evidence="4" id="KW-1185">Reference proteome</keyword>